<feature type="compositionally biased region" description="Polar residues" evidence="2">
    <location>
        <begin position="119"/>
        <end position="134"/>
    </location>
</feature>
<feature type="compositionally biased region" description="Acidic residues" evidence="2">
    <location>
        <begin position="907"/>
        <end position="940"/>
    </location>
</feature>
<feature type="compositionally biased region" description="Polar residues" evidence="2">
    <location>
        <begin position="1469"/>
        <end position="1479"/>
    </location>
</feature>
<dbReference type="GO" id="GO:1905515">
    <property type="term" value="P:non-motile cilium assembly"/>
    <property type="evidence" value="ECO:0007669"/>
    <property type="project" value="TreeGrafter"/>
</dbReference>
<feature type="compositionally biased region" description="Polar residues" evidence="2">
    <location>
        <begin position="800"/>
        <end position="816"/>
    </location>
</feature>
<feature type="region of interest" description="Disordered" evidence="2">
    <location>
        <begin position="1182"/>
        <end position="1285"/>
    </location>
</feature>
<name>A0A665TJF6_ECHNA</name>
<feature type="region of interest" description="Disordered" evidence="2">
    <location>
        <begin position="562"/>
        <end position="606"/>
    </location>
</feature>
<feature type="compositionally biased region" description="Polar residues" evidence="2">
    <location>
        <begin position="879"/>
        <end position="889"/>
    </location>
</feature>
<dbReference type="PANTHER" id="PTHR14164:SF12">
    <property type="entry name" value="PERICENTRIOLAR MATERIAL 1 PROTEIN"/>
    <property type="match status" value="1"/>
</dbReference>
<feature type="compositionally biased region" description="Low complexity" evidence="2">
    <location>
        <begin position="1816"/>
        <end position="1825"/>
    </location>
</feature>
<dbReference type="InParanoid" id="A0A665TJF6"/>
<accession>A0A665TJF6</accession>
<evidence type="ECO:0000259" key="3">
    <source>
        <dbReference type="Pfam" id="PF15717"/>
    </source>
</evidence>
<feature type="compositionally biased region" description="Acidic residues" evidence="2">
    <location>
        <begin position="643"/>
        <end position="655"/>
    </location>
</feature>
<evidence type="ECO:0000256" key="2">
    <source>
        <dbReference type="SAM" id="MobiDB-lite"/>
    </source>
</evidence>
<feature type="region of interest" description="Disordered" evidence="2">
    <location>
        <begin position="795"/>
        <end position="834"/>
    </location>
</feature>
<feature type="compositionally biased region" description="Polar residues" evidence="2">
    <location>
        <begin position="946"/>
        <end position="964"/>
    </location>
</feature>
<dbReference type="Ensembl" id="ENSENLT00000002877.1">
    <property type="protein sequence ID" value="ENSENLP00000002696.1"/>
    <property type="gene ID" value="ENSENLG00000001283.1"/>
</dbReference>
<evidence type="ECO:0000313" key="5">
    <source>
        <dbReference type="Proteomes" id="UP000472264"/>
    </source>
</evidence>
<feature type="domain" description="Pericentriolar material 1 protein C-terminal" evidence="3">
    <location>
        <begin position="1782"/>
        <end position="1882"/>
    </location>
</feature>
<feature type="compositionally biased region" description="Basic residues" evidence="2">
    <location>
        <begin position="684"/>
        <end position="693"/>
    </location>
</feature>
<dbReference type="GO" id="GO:0071539">
    <property type="term" value="P:protein localization to centrosome"/>
    <property type="evidence" value="ECO:0007669"/>
    <property type="project" value="InterPro"/>
</dbReference>
<keyword evidence="5" id="KW-1185">Reference proteome</keyword>
<feature type="compositionally biased region" description="Polar residues" evidence="2">
    <location>
        <begin position="1799"/>
        <end position="1808"/>
    </location>
</feature>
<dbReference type="GO" id="GO:0034454">
    <property type="term" value="P:microtubule anchoring at centrosome"/>
    <property type="evidence" value="ECO:0007669"/>
    <property type="project" value="InterPro"/>
</dbReference>
<feature type="coiled-coil region" evidence="1">
    <location>
        <begin position="286"/>
        <end position="319"/>
    </location>
</feature>
<reference evidence="4" key="2">
    <citation type="submission" date="2025-08" db="UniProtKB">
        <authorList>
            <consortium name="Ensembl"/>
        </authorList>
    </citation>
    <scope>IDENTIFICATION</scope>
</reference>
<reference evidence="4" key="1">
    <citation type="submission" date="2021-04" db="EMBL/GenBank/DDBJ databases">
        <authorList>
            <consortium name="Wellcome Sanger Institute Data Sharing"/>
        </authorList>
    </citation>
    <scope>NUCLEOTIDE SEQUENCE [LARGE SCALE GENOMIC DNA]</scope>
</reference>
<evidence type="ECO:0000256" key="1">
    <source>
        <dbReference type="SAM" id="Coils"/>
    </source>
</evidence>
<gene>
    <name evidence="4" type="primary">pcm1</name>
</gene>
<dbReference type="InterPro" id="IPR031446">
    <property type="entry name" value="PCM1_C"/>
</dbReference>
<dbReference type="Pfam" id="PF15717">
    <property type="entry name" value="PCM1_C"/>
    <property type="match status" value="2"/>
</dbReference>
<feature type="region of interest" description="Disordered" evidence="2">
    <location>
        <begin position="1762"/>
        <end position="1847"/>
    </location>
</feature>
<dbReference type="GO" id="GO:0036064">
    <property type="term" value="C:ciliary basal body"/>
    <property type="evidence" value="ECO:0007669"/>
    <property type="project" value="TreeGrafter"/>
</dbReference>
<keyword evidence="1" id="KW-0175">Coiled coil</keyword>
<dbReference type="PANTHER" id="PTHR14164">
    <property type="entry name" value="PERICENTRIOLAR MATERIAL 1-RELATED"/>
    <property type="match status" value="1"/>
</dbReference>
<feature type="compositionally biased region" description="Polar residues" evidence="2">
    <location>
        <begin position="1182"/>
        <end position="1206"/>
    </location>
</feature>
<feature type="compositionally biased region" description="Basic and acidic residues" evidence="2">
    <location>
        <begin position="375"/>
        <end position="388"/>
    </location>
</feature>
<proteinExistence type="predicted"/>
<feature type="region of interest" description="Disordered" evidence="2">
    <location>
        <begin position="26"/>
        <end position="50"/>
    </location>
</feature>
<feature type="compositionally biased region" description="Low complexity" evidence="2">
    <location>
        <begin position="160"/>
        <end position="170"/>
    </location>
</feature>
<feature type="region of interest" description="Disordered" evidence="2">
    <location>
        <begin position="1688"/>
        <end position="1722"/>
    </location>
</feature>
<feature type="compositionally biased region" description="Polar residues" evidence="2">
    <location>
        <begin position="1246"/>
        <end position="1257"/>
    </location>
</feature>
<feature type="coiled-coil region" evidence="1">
    <location>
        <begin position="736"/>
        <end position="763"/>
    </location>
</feature>
<feature type="compositionally biased region" description="Low complexity" evidence="2">
    <location>
        <begin position="664"/>
        <end position="680"/>
    </location>
</feature>
<feature type="region of interest" description="Disordered" evidence="2">
    <location>
        <begin position="861"/>
        <end position="1003"/>
    </location>
</feature>
<feature type="region of interest" description="Disordered" evidence="2">
    <location>
        <begin position="114"/>
        <end position="220"/>
    </location>
</feature>
<feature type="region of interest" description="Disordered" evidence="2">
    <location>
        <begin position="62"/>
        <end position="85"/>
    </location>
</feature>
<feature type="region of interest" description="Disordered" evidence="2">
    <location>
        <begin position="630"/>
        <end position="693"/>
    </location>
</feature>
<feature type="region of interest" description="Disordered" evidence="2">
    <location>
        <begin position="1439"/>
        <end position="1480"/>
    </location>
</feature>
<feature type="compositionally biased region" description="Polar residues" evidence="2">
    <location>
        <begin position="566"/>
        <end position="600"/>
    </location>
</feature>
<sequence length="1911" mass="213823">MATGGTPFNDSSEELHNWAVANGSLEDRLNNMDWGVQQKKANRSTEKNKKKLTAAVVESRLTNDISPESTPGAGRRRARTPHSFPHVKYTTQMSVPDQAELDKLRQRINFTDLDERSIGSDSQGRVTAANNQRQLAGENKKPYNFLPLHVNTNKSKELLPPSSSAPATPAITKETKKQSPGFRDTLTPVVPTKETSRHSHGGTERGPSVHREHGRVEPRIDSSQVVSKLIQIREYISKASSMRDDLVEKNDVPANVERLSHLIDHLREQEKSYLRFLQKMLVKVVRADQKEELENLRKQHELLKKMLEQQEQLRALQGQQEALMAMQHSAEQALAVIEDTVVTETTGSVSGLSITSELNDELNELIQRFHNQLHDSQTKAVPDNRRQAESLSLSREVSWSRTPQAVDTGATAASAKLTKLQELQDKKQTMDKILRELHSLRDQTLNNNSCKSRGFSTQCSLSMGGSSDCPSALCSNGASASTSFHHSLTQHQDSSNSTDKLRKLKEVHKRLNELRELVQYYEQTSDMMVDAVNENVKEDDEEDEEEDETEDGSMFEAMFDSEQENRQPLTNIRNPQRSSNWTDLNSLTNGRSVRSSNTNNRDGRLNTECEINNRSAANLRSLNIPSAIDCQYNRDPPYNQVKDEDEEEDCLDNDAEAQVVAPDSEASGSSRRSSLGNDRGFSQKVHRHTAKQKLRQLQELVAMVQSDDTDGTTANEDEMLHQQPNNTRATAARTPAKLYEEKLLQQKQELKQLHEERQRLIEIQGKIQDLQWACPDLQSSVSSTVSQQGLLKKAPVAVSTPATVQASSSVPKTNSAGLKPTAPEAATSSVTDNELWTEMRRHQILREELRQRRKHLESLMAEHQRRSALRDSPCRTEVQDSLATPSQPLSRDERTMATWGSPTCHLEDEDDDDEDDDEYHSEIGAEEEEEQEECAESSTDDDIHIYSSSRNQCSYSNRNNQGSNLKPPPAFSGDSSQHHHNKTKQQSRGLNQSANQHGGTRRQENLRWASELSFAEGSNHWQEQVSQLHRQLDFSTSMCQTVYWTGQYSVLPNNLSSPQVQMVMHQLNQCYTLLAWQQNNVQRLKQVLGDLLWQQQQLQQQQPPPSSSTAGFNLYPLFPPAMGDLSQNAAGHAVPDHQKQQLDPNTSIKTEYMSFPPPLQRSPLNTTTERGAAGWLNTSHANSTVQHHLSKTQLQESPASSPTFINRHSRPQDFDQVSQESFSSIPDPVDPTTITKTFKAGRKASAQANLASRSKTPNSKSRRRRGKGHSKNNEGHESDSVSSTAGFAQERAALPRHKDQNQSLLDKLTQEKLDSKTKPGNKRNDLSSAYAWRTPFLSNRIACTEAPDASSDFSLFEALRETIYSEVATLISQNESRPHFLIELFHELQLINTDYLRQRALYSLQDIVTRHLAEKSAAEDQLPPLGPVVWAAGSQSELTPSESVATSDAVRDPLLPPSVKRDETESVDNESTVSTSSNLEPFANDDLGNTVIHLDKALARIREYERMKLKAEFNHSNASTAAGRAADDVRCPQIDTQQLDRQIKAIMTEVIPFLKENMDEVCSLQLLTSVRRMVLTLTQQNDESKEFVRFFHRQLGGILQDSLSKFVGRTLKDCGEDLLVEISEILFNELAFFRLMQDLDNSSSIALAAKHKNKKRAEQPTKAKPIVEVSSFSVSMLYFWEYDKRSTEMKNNRSSEGSEVEEDDEDEQDGQEMPLSISLSKAETQALTNYGSGEDENEEEEIEEFEAGPVDVQTSLQASADGHVEQEPVGSLDSTADEHSIVPCHSPEESKAGTAAVSEENTVVSDNQDAQKEPASTSSPDTDSPVMINVDEMGSGNTSQKSDEEDFVKVDDLPLQLTVMCEEELQKRIVEEQQNNNLSAEILNGNTESLTGLVGNAQELKEPDTAGAQSV</sequence>
<feature type="domain" description="Pericentriolar material 1 protein C-terminal" evidence="3">
    <location>
        <begin position="1350"/>
        <end position="1774"/>
    </location>
</feature>
<reference evidence="4" key="3">
    <citation type="submission" date="2025-09" db="UniProtKB">
        <authorList>
            <consortium name="Ensembl"/>
        </authorList>
    </citation>
    <scope>IDENTIFICATION</scope>
</reference>
<feature type="compositionally biased region" description="Polar residues" evidence="2">
    <location>
        <begin position="1215"/>
        <end position="1224"/>
    </location>
</feature>
<feature type="compositionally biased region" description="Basic residues" evidence="2">
    <location>
        <begin position="1260"/>
        <end position="1270"/>
    </location>
</feature>
<dbReference type="OMA" id="DDXNTVI"/>
<dbReference type="GO" id="GO:0034451">
    <property type="term" value="C:centriolar satellite"/>
    <property type="evidence" value="ECO:0007669"/>
    <property type="project" value="TreeGrafter"/>
</dbReference>
<feature type="compositionally biased region" description="Basic and acidic residues" evidence="2">
    <location>
        <begin position="861"/>
        <end position="878"/>
    </location>
</feature>
<feature type="compositionally biased region" description="Polar residues" evidence="2">
    <location>
        <begin position="986"/>
        <end position="998"/>
    </location>
</feature>
<feature type="region of interest" description="Disordered" evidence="2">
    <location>
        <begin position="375"/>
        <end position="396"/>
    </location>
</feature>
<feature type="compositionally biased region" description="Acidic residues" evidence="2">
    <location>
        <begin position="1698"/>
        <end position="1710"/>
    </location>
</feature>
<feature type="compositionally biased region" description="Basic and acidic residues" evidence="2">
    <location>
        <begin position="1776"/>
        <end position="1791"/>
    </location>
</feature>
<dbReference type="InterPro" id="IPR024138">
    <property type="entry name" value="Pericentriolar_Pcm1"/>
</dbReference>
<feature type="compositionally biased region" description="Basic and acidic residues" evidence="2">
    <location>
        <begin position="194"/>
        <end position="220"/>
    </location>
</feature>
<evidence type="ECO:0000313" key="4">
    <source>
        <dbReference type="Ensembl" id="ENSENLP00000002696.1"/>
    </source>
</evidence>
<organism evidence="4 5">
    <name type="scientific">Echeneis naucrates</name>
    <name type="common">Live sharksucker</name>
    <dbReference type="NCBI Taxonomy" id="173247"/>
    <lineage>
        <taxon>Eukaryota</taxon>
        <taxon>Metazoa</taxon>
        <taxon>Chordata</taxon>
        <taxon>Craniata</taxon>
        <taxon>Vertebrata</taxon>
        <taxon>Euteleostomi</taxon>
        <taxon>Actinopterygii</taxon>
        <taxon>Neopterygii</taxon>
        <taxon>Teleostei</taxon>
        <taxon>Neoteleostei</taxon>
        <taxon>Acanthomorphata</taxon>
        <taxon>Carangaria</taxon>
        <taxon>Carangiformes</taxon>
        <taxon>Echeneidae</taxon>
        <taxon>Echeneis</taxon>
    </lineage>
</organism>
<protein>
    <submittedName>
        <fullName evidence="4">Pericentriolar material 1</fullName>
    </submittedName>
</protein>
<dbReference type="Proteomes" id="UP000472264">
    <property type="component" value="Chromosome 1"/>
</dbReference>